<evidence type="ECO:0000313" key="13">
    <source>
        <dbReference type="EMBL" id="NIK73635.1"/>
    </source>
</evidence>
<name>A0A846MQA2_9BACT</name>
<dbReference type="GO" id="GO:0000725">
    <property type="term" value="P:recombinational repair"/>
    <property type="evidence" value="ECO:0007669"/>
    <property type="project" value="TreeGrafter"/>
</dbReference>
<evidence type="ECO:0000256" key="5">
    <source>
        <dbReference type="ARBA" id="ARBA00023235"/>
    </source>
</evidence>
<comment type="catalytic activity">
    <reaction evidence="8">
        <text>ATP + H2O = ADP + phosphate + H(+)</text>
        <dbReference type="Rhea" id="RHEA:13065"/>
        <dbReference type="ChEBI" id="CHEBI:15377"/>
        <dbReference type="ChEBI" id="CHEBI:15378"/>
        <dbReference type="ChEBI" id="CHEBI:30616"/>
        <dbReference type="ChEBI" id="CHEBI:43474"/>
        <dbReference type="ChEBI" id="CHEBI:456216"/>
        <dbReference type="EC" id="5.6.2.4"/>
    </reaction>
</comment>
<dbReference type="EMBL" id="JAASRN010000002">
    <property type="protein sequence ID" value="NIK73635.1"/>
    <property type="molecule type" value="Genomic_DNA"/>
</dbReference>
<dbReference type="SUPFAM" id="SSF52540">
    <property type="entry name" value="P-loop containing nucleoside triphosphate hydrolases"/>
    <property type="match status" value="1"/>
</dbReference>
<evidence type="ECO:0000256" key="2">
    <source>
        <dbReference type="ARBA" id="ARBA00022801"/>
    </source>
</evidence>
<dbReference type="PROSITE" id="PS51198">
    <property type="entry name" value="UVRD_HELICASE_ATP_BIND"/>
    <property type="match status" value="1"/>
</dbReference>
<feature type="coiled-coil region" evidence="10">
    <location>
        <begin position="249"/>
        <end position="291"/>
    </location>
</feature>
<keyword evidence="14" id="KW-1185">Reference proteome</keyword>
<dbReference type="PROSITE" id="PS51217">
    <property type="entry name" value="UVRD_HELICASE_CTER"/>
    <property type="match status" value="1"/>
</dbReference>
<dbReference type="AlphaFoldDB" id="A0A846MQA2"/>
<comment type="catalytic activity">
    <reaction evidence="6">
        <text>Couples ATP hydrolysis with the unwinding of duplex DNA by translocating in the 3'-5' direction.</text>
        <dbReference type="EC" id="5.6.2.4"/>
    </reaction>
</comment>
<dbReference type="InterPro" id="IPR027417">
    <property type="entry name" value="P-loop_NTPase"/>
</dbReference>
<dbReference type="GO" id="GO:0003677">
    <property type="term" value="F:DNA binding"/>
    <property type="evidence" value="ECO:0007669"/>
    <property type="project" value="InterPro"/>
</dbReference>
<evidence type="ECO:0000256" key="4">
    <source>
        <dbReference type="ARBA" id="ARBA00022840"/>
    </source>
</evidence>
<evidence type="ECO:0000259" key="11">
    <source>
        <dbReference type="PROSITE" id="PS51198"/>
    </source>
</evidence>
<keyword evidence="13" id="KW-0540">Nuclease</keyword>
<evidence type="ECO:0000256" key="10">
    <source>
        <dbReference type="SAM" id="Coils"/>
    </source>
</evidence>
<reference evidence="13 14" key="1">
    <citation type="submission" date="2020-03" db="EMBL/GenBank/DDBJ databases">
        <title>Genomic Encyclopedia of Type Strains, Phase IV (KMG-IV): sequencing the most valuable type-strain genomes for metagenomic binning, comparative biology and taxonomic classification.</title>
        <authorList>
            <person name="Goeker M."/>
        </authorList>
    </citation>
    <scope>NUCLEOTIDE SEQUENCE [LARGE SCALE GENOMIC DNA]</scope>
    <source>
        <strain evidence="13 14">DSM 5718</strain>
    </source>
</reference>
<protein>
    <recommendedName>
        <fullName evidence="7">DNA 3'-5' helicase</fullName>
        <ecNumber evidence="7">5.6.2.4</ecNumber>
    </recommendedName>
</protein>
<dbReference type="InterPro" id="IPR014016">
    <property type="entry name" value="UvrD-like_ATP-bd"/>
</dbReference>
<dbReference type="InterPro" id="IPR000212">
    <property type="entry name" value="DNA_helicase_UvrD/REP"/>
</dbReference>
<evidence type="ECO:0000256" key="7">
    <source>
        <dbReference type="ARBA" id="ARBA00034808"/>
    </source>
</evidence>
<evidence type="ECO:0000259" key="12">
    <source>
        <dbReference type="PROSITE" id="PS51217"/>
    </source>
</evidence>
<comment type="caution">
    <text evidence="13">The sequence shown here is derived from an EMBL/GenBank/DDBJ whole genome shotgun (WGS) entry which is preliminary data.</text>
</comment>
<gene>
    <name evidence="13" type="ORF">FHS56_001148</name>
</gene>
<feature type="domain" description="UvrD-like helicase C-terminal" evidence="12">
    <location>
        <begin position="575"/>
        <end position="870"/>
    </location>
</feature>
<feature type="domain" description="UvrD-like helicase ATP-binding" evidence="11">
    <location>
        <begin position="1"/>
        <end position="574"/>
    </location>
</feature>
<dbReference type="Gene3D" id="3.40.50.300">
    <property type="entry name" value="P-loop containing nucleotide triphosphate hydrolases"/>
    <property type="match status" value="4"/>
</dbReference>
<proteinExistence type="predicted"/>
<dbReference type="Proteomes" id="UP000537126">
    <property type="component" value="Unassembled WGS sequence"/>
</dbReference>
<keyword evidence="4 9" id="KW-0067">ATP-binding</keyword>
<dbReference type="GO" id="GO:0043138">
    <property type="term" value="F:3'-5' DNA helicase activity"/>
    <property type="evidence" value="ECO:0007669"/>
    <property type="project" value="UniProtKB-EC"/>
</dbReference>
<dbReference type="GO" id="GO:0005524">
    <property type="term" value="F:ATP binding"/>
    <property type="evidence" value="ECO:0007669"/>
    <property type="project" value="UniProtKB-UniRule"/>
</dbReference>
<accession>A0A846MQA2</accession>
<keyword evidence="3 9" id="KW-0347">Helicase</keyword>
<keyword evidence="1 9" id="KW-0547">Nucleotide-binding</keyword>
<keyword evidence="10" id="KW-0175">Coiled coil</keyword>
<organism evidence="13 14">
    <name type="scientific">Thermonema lapsum</name>
    <dbReference type="NCBI Taxonomy" id="28195"/>
    <lineage>
        <taxon>Bacteria</taxon>
        <taxon>Pseudomonadati</taxon>
        <taxon>Bacteroidota</taxon>
        <taxon>Cytophagia</taxon>
        <taxon>Cytophagales</taxon>
        <taxon>Thermonemataceae</taxon>
        <taxon>Thermonema</taxon>
    </lineage>
</organism>
<evidence type="ECO:0000256" key="8">
    <source>
        <dbReference type="ARBA" id="ARBA00048988"/>
    </source>
</evidence>
<dbReference type="PANTHER" id="PTHR11070">
    <property type="entry name" value="UVRD / RECB / PCRA DNA HELICASE FAMILY MEMBER"/>
    <property type="match status" value="1"/>
</dbReference>
<dbReference type="EC" id="5.6.2.4" evidence="7"/>
<evidence type="ECO:0000256" key="9">
    <source>
        <dbReference type="PROSITE-ProRule" id="PRU00560"/>
    </source>
</evidence>
<sequence>MNKYPQNNKPLTVLNASAGSGKTYNLALYFLSYLLKESEGEKKSPLYFRHILAITFTNKATREIRERIIKFLRLLAHPRTSKEKKEAQEIKEHLKRLIFQIQGNDNDPELPAKIYHKLLHHLDELHISTIDSFINRLGKAAAFDLMLPTGYEVTTAAHESLDQVIDYLMLQIRDIEDETQPEARQWMSIVEELKEFIREQALAGDMSWSKLLQGEKLKEAGKELFDSHTLDMVEESRRQLMEGLPEPTLSALFQRLKEQRNEAQQKLKETIKKYHKHFQDKQNEIEELIQSEGIDPAEDLAARASKNSCNASKGFKTLKEFSHSLNLLNQKTDTIPWHEVEKELDDLMKFPSLAEYFDLDKEWTKAKKSTLSQQTKQKIARLTKEIEQLHATTQAQLLFQLSVIHTTQKLFIYFLMHRLLETTLSKNSKLYLGWLSLKLSRYLTTNPECPPQIYEQLGSFYKHFLIDEFQDTSVTQWRILYPFLAESTSQGLESLIVGDPKQSIYEWRGGESQLLVTLAQAGETTADATAPQKLEELSRQMLHYLGFEEKHLPEVRAFMQRIKTEVLGKNFRSARRIVEFNNEVFHQTIGEKDKTHSKTGTGNPFIAAVYGTKGQAPHQSNEAGLVAFCWLSGSKKYLETAQKVIRKHIREWAGGEDNYKGVAILCRKNDEVNAIVQALTSHTEENTQETASPVPAYAPGSLTIDHAHAVNFLVAFLKSLAQPSNRLAKAEARFFYYLYRRALNQEDGQQQPSERIEHKTLQEMFSEVPEGFDWDYYRNMYQIDIAFEQLNGKNIYDIVLEVIDGFGLLELPNEQAYVFRFLEEVHQFVHTEGQQLHAFVKYWDKLSEVPALQDRRSNAVQVMTIHKSKGLEFPVSILLPNWQLIDAKRKHTIRLKTKNSPLPYLLLTLSTNKFNTLKNYEAQLQTECPENEWLKAVNKAYDTLIQRELLAQLNILYVASTRPQHRAYFMLPLQGKQDSNNKIERIHDFLPELSATHQDSGEVHTTEGIISYTIAYVKGNPEEPLPKEEVGKATQDIKTFEFKPEV</sequence>
<dbReference type="PANTHER" id="PTHR11070:SF67">
    <property type="entry name" value="DNA 3'-5' HELICASE"/>
    <property type="match status" value="1"/>
</dbReference>
<dbReference type="GO" id="GO:0004527">
    <property type="term" value="F:exonuclease activity"/>
    <property type="evidence" value="ECO:0007669"/>
    <property type="project" value="UniProtKB-KW"/>
</dbReference>
<evidence type="ECO:0000256" key="6">
    <source>
        <dbReference type="ARBA" id="ARBA00034617"/>
    </source>
</evidence>
<evidence type="ECO:0000256" key="3">
    <source>
        <dbReference type="ARBA" id="ARBA00022806"/>
    </source>
</evidence>
<keyword evidence="2 9" id="KW-0378">Hydrolase</keyword>
<feature type="binding site" evidence="9">
    <location>
        <begin position="16"/>
        <end position="23"/>
    </location>
    <ligand>
        <name>ATP</name>
        <dbReference type="ChEBI" id="CHEBI:30616"/>
    </ligand>
</feature>
<evidence type="ECO:0000313" key="14">
    <source>
        <dbReference type="Proteomes" id="UP000537126"/>
    </source>
</evidence>
<dbReference type="RefSeq" id="WP_166918913.1">
    <property type="nucleotide sequence ID" value="NZ_JAASRN010000002.1"/>
</dbReference>
<keyword evidence="13" id="KW-0269">Exonuclease</keyword>
<dbReference type="Pfam" id="PF00580">
    <property type="entry name" value="UvrD-helicase"/>
    <property type="match status" value="2"/>
</dbReference>
<evidence type="ECO:0000256" key="1">
    <source>
        <dbReference type="ARBA" id="ARBA00022741"/>
    </source>
</evidence>
<keyword evidence="5" id="KW-0413">Isomerase</keyword>
<dbReference type="InterPro" id="IPR014017">
    <property type="entry name" value="DNA_helicase_UvrD-like_C"/>
</dbReference>
<dbReference type="GO" id="GO:0005829">
    <property type="term" value="C:cytosol"/>
    <property type="evidence" value="ECO:0007669"/>
    <property type="project" value="TreeGrafter"/>
</dbReference>